<dbReference type="InterPro" id="IPR045063">
    <property type="entry name" value="Dynamin_N"/>
</dbReference>
<dbReference type="AlphaFoldDB" id="A0A1Y2BCA3"/>
<keyword evidence="10" id="KW-0809">Transit peptide</keyword>
<dbReference type="EMBL" id="MCOG01000164">
    <property type="protein sequence ID" value="ORY32336.1"/>
    <property type="molecule type" value="Genomic_DNA"/>
</dbReference>
<dbReference type="Pfam" id="PF00350">
    <property type="entry name" value="Dynamin_N"/>
    <property type="match status" value="1"/>
</dbReference>
<evidence type="ECO:0000259" key="20">
    <source>
        <dbReference type="PROSITE" id="PS51718"/>
    </source>
</evidence>
<dbReference type="PANTHER" id="PTHR11566:SF212">
    <property type="entry name" value="DYNAMIN"/>
    <property type="match status" value="1"/>
</dbReference>
<dbReference type="FunFam" id="3.40.50.300:FF:000741">
    <property type="entry name" value="Putative mitochondrial dynamin GTPase"/>
    <property type="match status" value="1"/>
</dbReference>
<dbReference type="InterPro" id="IPR001401">
    <property type="entry name" value="Dynamin_GTPase"/>
</dbReference>
<dbReference type="GO" id="GO:0005525">
    <property type="term" value="F:GTP binding"/>
    <property type="evidence" value="ECO:0007669"/>
    <property type="project" value="UniProtKB-KW"/>
</dbReference>
<keyword evidence="4" id="KW-0812">Transmembrane</keyword>
<proteinExistence type="inferred from homology"/>
<keyword evidence="8" id="KW-0378">Hydrolase</keyword>
<dbReference type="OrthoDB" id="5061070at2759"/>
<dbReference type="PROSITE" id="PS51718">
    <property type="entry name" value="G_DYNAMIN_2"/>
    <property type="match status" value="1"/>
</dbReference>
<evidence type="ECO:0000256" key="1">
    <source>
        <dbReference type="ARBA" id="ARBA00004273"/>
    </source>
</evidence>
<dbReference type="InterPro" id="IPR000375">
    <property type="entry name" value="Dynamin_stalk"/>
</dbReference>
<keyword evidence="15" id="KW-1015">Disulfide bond</keyword>
<evidence type="ECO:0000313" key="22">
    <source>
        <dbReference type="Proteomes" id="UP000193920"/>
    </source>
</evidence>
<dbReference type="Pfam" id="PF24550">
    <property type="entry name" value="LIS_MGM1"/>
    <property type="match status" value="2"/>
</dbReference>
<dbReference type="Gene3D" id="3.40.50.300">
    <property type="entry name" value="P-loop containing nucleotide triphosphate hydrolases"/>
    <property type="match status" value="1"/>
</dbReference>
<evidence type="ECO:0000256" key="6">
    <source>
        <dbReference type="ARBA" id="ARBA00022741"/>
    </source>
</evidence>
<evidence type="ECO:0000256" key="18">
    <source>
        <dbReference type="SAM" id="MobiDB-lite"/>
    </source>
</evidence>
<accession>A0A1Y2BCA3</accession>
<feature type="domain" description="Dynamin-type G" evidence="20">
    <location>
        <begin position="155"/>
        <end position="420"/>
    </location>
</feature>
<dbReference type="InterPro" id="IPR019762">
    <property type="entry name" value="Dynamin_GTPase_CS"/>
</dbReference>
<evidence type="ECO:0000256" key="12">
    <source>
        <dbReference type="ARBA" id="ARBA00023128"/>
    </source>
</evidence>
<evidence type="ECO:0000256" key="10">
    <source>
        <dbReference type="ARBA" id="ARBA00022946"/>
    </source>
</evidence>
<keyword evidence="22" id="KW-1185">Reference proteome</keyword>
<dbReference type="GO" id="GO:0046872">
    <property type="term" value="F:metal ion binding"/>
    <property type="evidence" value="ECO:0007669"/>
    <property type="project" value="UniProtKB-KW"/>
</dbReference>
<evidence type="ECO:0000256" key="7">
    <source>
        <dbReference type="ARBA" id="ARBA00022792"/>
    </source>
</evidence>
<keyword evidence="6 17" id="KW-0547">Nucleotide-binding</keyword>
<dbReference type="GO" id="GO:0005874">
    <property type="term" value="C:microtubule"/>
    <property type="evidence" value="ECO:0007669"/>
    <property type="project" value="TreeGrafter"/>
</dbReference>
<dbReference type="STRING" id="1754190.A0A1Y2BCA3"/>
<dbReference type="InterPro" id="IPR022812">
    <property type="entry name" value="Dynamin"/>
</dbReference>
<dbReference type="GO" id="GO:0008017">
    <property type="term" value="F:microtubule binding"/>
    <property type="evidence" value="ECO:0007669"/>
    <property type="project" value="TreeGrafter"/>
</dbReference>
<keyword evidence="11" id="KW-1133">Transmembrane helix</keyword>
<evidence type="ECO:0000259" key="19">
    <source>
        <dbReference type="PROSITE" id="PS51388"/>
    </source>
</evidence>
<dbReference type="CDD" id="cd08771">
    <property type="entry name" value="DLP_1"/>
    <property type="match status" value="1"/>
</dbReference>
<dbReference type="EC" id="3.6.5.5" evidence="3"/>
<evidence type="ECO:0000256" key="11">
    <source>
        <dbReference type="ARBA" id="ARBA00022989"/>
    </source>
</evidence>
<keyword evidence="9" id="KW-0460">Magnesium</keyword>
<evidence type="ECO:0000256" key="3">
    <source>
        <dbReference type="ARBA" id="ARBA00011980"/>
    </source>
</evidence>
<evidence type="ECO:0000256" key="5">
    <source>
        <dbReference type="ARBA" id="ARBA00022723"/>
    </source>
</evidence>
<evidence type="ECO:0000256" key="14">
    <source>
        <dbReference type="ARBA" id="ARBA00023136"/>
    </source>
</evidence>
<evidence type="ECO:0000256" key="9">
    <source>
        <dbReference type="ARBA" id="ARBA00022842"/>
    </source>
</evidence>
<dbReference type="GO" id="GO:0031623">
    <property type="term" value="P:receptor internalization"/>
    <property type="evidence" value="ECO:0007669"/>
    <property type="project" value="TreeGrafter"/>
</dbReference>
<dbReference type="PROSITE" id="PS00410">
    <property type="entry name" value="G_DYNAMIN_1"/>
    <property type="match status" value="1"/>
</dbReference>
<evidence type="ECO:0000256" key="16">
    <source>
        <dbReference type="ARBA" id="ARBA00048040"/>
    </source>
</evidence>
<dbReference type="SUPFAM" id="SSF52540">
    <property type="entry name" value="P-loop containing nucleoside triphosphate hydrolases"/>
    <property type="match status" value="1"/>
</dbReference>
<gene>
    <name evidence="21" type="ORF">LY90DRAFT_705200</name>
</gene>
<evidence type="ECO:0000256" key="13">
    <source>
        <dbReference type="ARBA" id="ARBA00023134"/>
    </source>
</evidence>
<keyword evidence="13 17" id="KW-0342">GTP-binding</keyword>
<evidence type="ECO:0000256" key="15">
    <source>
        <dbReference type="ARBA" id="ARBA00023157"/>
    </source>
</evidence>
<dbReference type="PROSITE" id="PS51388">
    <property type="entry name" value="GED"/>
    <property type="match status" value="1"/>
</dbReference>
<evidence type="ECO:0000256" key="17">
    <source>
        <dbReference type="RuleBase" id="RU003932"/>
    </source>
</evidence>
<comment type="similarity">
    <text evidence="17">Belongs to the TRAFAC class dynamin-like GTPase superfamily. Dynamin/Fzo/YdjA family.</text>
</comment>
<evidence type="ECO:0000256" key="4">
    <source>
        <dbReference type="ARBA" id="ARBA00022692"/>
    </source>
</evidence>
<comment type="subcellular location">
    <subcellularLocation>
        <location evidence="1">Mitochondrion inner membrane</location>
    </subcellularLocation>
    <subcellularLocation>
        <location evidence="2">Mitochondrion intermembrane space</location>
    </subcellularLocation>
</comment>
<evidence type="ECO:0000256" key="2">
    <source>
        <dbReference type="ARBA" id="ARBA00004569"/>
    </source>
</evidence>
<dbReference type="GO" id="GO:0005758">
    <property type="term" value="C:mitochondrial intermembrane space"/>
    <property type="evidence" value="ECO:0007669"/>
    <property type="project" value="UniProtKB-SubCell"/>
</dbReference>
<dbReference type="InterPro" id="IPR030381">
    <property type="entry name" value="G_DYNAMIN_dom"/>
</dbReference>
<dbReference type="Pfam" id="PF01031">
    <property type="entry name" value="Dynamin_M"/>
    <property type="match status" value="1"/>
</dbReference>
<dbReference type="InterPro" id="IPR020850">
    <property type="entry name" value="GED_dom"/>
</dbReference>
<dbReference type="GO" id="GO:0005743">
    <property type="term" value="C:mitochondrial inner membrane"/>
    <property type="evidence" value="ECO:0007669"/>
    <property type="project" value="UniProtKB-SubCell"/>
</dbReference>
<keyword evidence="14" id="KW-0472">Membrane</keyword>
<keyword evidence="12" id="KW-0496">Mitochondrion</keyword>
<protein>
    <recommendedName>
        <fullName evidence="3">dynamin GTPase</fullName>
        <ecNumber evidence="3">3.6.5.5</ecNumber>
    </recommendedName>
</protein>
<feature type="compositionally biased region" description="Polar residues" evidence="18">
    <location>
        <begin position="639"/>
        <end position="652"/>
    </location>
</feature>
<dbReference type="GO" id="GO:0005886">
    <property type="term" value="C:plasma membrane"/>
    <property type="evidence" value="ECO:0007669"/>
    <property type="project" value="TreeGrafter"/>
</dbReference>
<dbReference type="PRINTS" id="PR00195">
    <property type="entry name" value="DYNAMIN"/>
</dbReference>
<evidence type="ECO:0000256" key="8">
    <source>
        <dbReference type="ARBA" id="ARBA00022801"/>
    </source>
</evidence>
<sequence>MYSMSAPLYCNPLTKRRYNNQPLFQYQSFNQPNFESLSTKRTPVENVGMKGFLRGTIISRWVQTKKRFNSYIHSTTISQSFISFQYHYKSALDMSDSGMELDNSGELSSNTLPYGKNGKGGNSALNSNQDDFMMLTKQLIEVRNILKTVNQNCSALQLPSIVVIGSQSSGKSSVLEAIVGHEFLPKGNNMVTRRPIELTLVHTPNAEEEYGEFPEIGMKNMTDFTQIQRTLSELNMSVSESECISTDPIELKIYSPNVPDLTLIDLPGYIQVINRKQPPILKRKIVELCDRYIVEPNIILAISSADVDLANSEALTHSRKVDPYGQRTIGVITKMDLVEPEKGVDLLINNDYPLELGYVGMVCKPPGKSGFSRQLSLTQKSDQYFRNNPIFHQPDVQVGLSALKKRLTTILEENMGQNLYGIVDAVQNELEEVRYQYKVQYNDRHITAESYTADIMDTLKHQFKEFTNKFGKAEVREEIENMLEEKLWIFVVAFPSLCLKDLVWKSKIDMSSAALTKSGVGRATTQLVVDIVLDELREIASKEPFTYHESTCNKIIDFSSKLLKKKFHTTVDQVENTIKPLKFEVECTDLEWERGKERAIDLVDRHIQEAQKKLQDIRSQVGRRKLRTAVKYIRHQNQRKMNAGNQASSASISVPLPKEEVPKTKEETLVPEQLSSSNDELDEDEEAKVIKKEMNRPRQYNPVLIEKAKEAMALRKEIAVLKGRAAALRSRQCSSTNGKSCCPETFLSVISQKLANSAVMFIQIELLNEFMFQFPREVDNKLYYDLSREEITKFACENPTIRRHIELQHRKDALELVMDKLVYLVRRQNELIRRKELNNK</sequence>
<dbReference type="InterPro" id="IPR027417">
    <property type="entry name" value="P-loop_NTPase"/>
</dbReference>
<keyword evidence="5" id="KW-0479">Metal-binding</keyword>
<feature type="region of interest" description="Disordered" evidence="18">
    <location>
        <begin position="638"/>
        <end position="684"/>
    </location>
</feature>
<feature type="domain" description="GED" evidence="19">
    <location>
        <begin position="736"/>
        <end position="829"/>
    </location>
</feature>
<dbReference type="InterPro" id="IPR056495">
    <property type="entry name" value="LIS_MGM1"/>
</dbReference>
<evidence type="ECO:0000313" key="21">
    <source>
        <dbReference type="EMBL" id="ORY32336.1"/>
    </source>
</evidence>
<reference evidence="21 22" key="1">
    <citation type="submission" date="2016-08" db="EMBL/GenBank/DDBJ databases">
        <title>A Parts List for Fungal Cellulosomes Revealed by Comparative Genomics.</title>
        <authorList>
            <consortium name="DOE Joint Genome Institute"/>
            <person name="Haitjema C.H."/>
            <person name="Gilmore S.P."/>
            <person name="Henske J.K."/>
            <person name="Solomon K.V."/>
            <person name="De Groot R."/>
            <person name="Kuo A."/>
            <person name="Mondo S.J."/>
            <person name="Salamov A.A."/>
            <person name="Labutti K."/>
            <person name="Zhao Z."/>
            <person name="Chiniquy J."/>
            <person name="Barry K."/>
            <person name="Brewer H.M."/>
            <person name="Purvine S.O."/>
            <person name="Wright A.T."/>
            <person name="Boxma B."/>
            <person name="Van Alen T."/>
            <person name="Hackstein J.H."/>
            <person name="Baker S.E."/>
            <person name="Grigoriev I.V."/>
            <person name="O'Malley M.A."/>
        </authorList>
    </citation>
    <scope>NUCLEOTIDE SEQUENCE [LARGE SCALE GENOMIC DNA]</scope>
    <source>
        <strain evidence="21 22">G1</strain>
    </source>
</reference>
<dbReference type="GO" id="GO:0061024">
    <property type="term" value="P:membrane organization"/>
    <property type="evidence" value="ECO:0007669"/>
    <property type="project" value="UniProtKB-ARBA"/>
</dbReference>
<comment type="caution">
    <text evidence="21">The sequence shown here is derived from an EMBL/GenBank/DDBJ whole genome shotgun (WGS) entry which is preliminary data.</text>
</comment>
<feature type="compositionally biased region" description="Basic and acidic residues" evidence="18">
    <location>
        <begin position="657"/>
        <end position="668"/>
    </location>
</feature>
<dbReference type="GO" id="GO:0003924">
    <property type="term" value="F:GTPase activity"/>
    <property type="evidence" value="ECO:0007669"/>
    <property type="project" value="InterPro"/>
</dbReference>
<comment type="catalytic activity">
    <reaction evidence="16">
        <text>GTP + H2O = GDP + phosphate + H(+)</text>
        <dbReference type="Rhea" id="RHEA:19669"/>
        <dbReference type="ChEBI" id="CHEBI:15377"/>
        <dbReference type="ChEBI" id="CHEBI:15378"/>
        <dbReference type="ChEBI" id="CHEBI:37565"/>
        <dbReference type="ChEBI" id="CHEBI:43474"/>
        <dbReference type="ChEBI" id="CHEBI:58189"/>
        <dbReference type="EC" id="3.6.5.5"/>
    </reaction>
</comment>
<keyword evidence="7" id="KW-0999">Mitochondrion inner membrane</keyword>
<organism evidence="21 22">
    <name type="scientific">Neocallimastix californiae</name>
    <dbReference type="NCBI Taxonomy" id="1754190"/>
    <lineage>
        <taxon>Eukaryota</taxon>
        <taxon>Fungi</taxon>
        <taxon>Fungi incertae sedis</taxon>
        <taxon>Chytridiomycota</taxon>
        <taxon>Chytridiomycota incertae sedis</taxon>
        <taxon>Neocallimastigomycetes</taxon>
        <taxon>Neocallimastigales</taxon>
        <taxon>Neocallimastigaceae</taxon>
        <taxon>Neocallimastix</taxon>
    </lineage>
</organism>
<dbReference type="SMART" id="SM00053">
    <property type="entry name" value="DYNc"/>
    <property type="match status" value="1"/>
</dbReference>
<name>A0A1Y2BCA3_9FUNG</name>
<dbReference type="Proteomes" id="UP000193920">
    <property type="component" value="Unassembled WGS sequence"/>
</dbReference>
<dbReference type="PANTHER" id="PTHR11566">
    <property type="entry name" value="DYNAMIN"/>
    <property type="match status" value="1"/>
</dbReference>